<dbReference type="Pfam" id="PF02586">
    <property type="entry name" value="SRAP"/>
    <property type="match status" value="1"/>
</dbReference>
<evidence type="ECO:0000256" key="8">
    <source>
        <dbReference type="SAM" id="MobiDB-lite"/>
    </source>
</evidence>
<feature type="compositionally biased region" description="Pro residues" evidence="8">
    <location>
        <begin position="81"/>
        <end position="94"/>
    </location>
</feature>
<dbReference type="GO" id="GO:0006508">
    <property type="term" value="P:proteolysis"/>
    <property type="evidence" value="ECO:0007669"/>
    <property type="project" value="UniProtKB-KW"/>
</dbReference>
<evidence type="ECO:0000256" key="4">
    <source>
        <dbReference type="ARBA" id="ARBA00022801"/>
    </source>
</evidence>
<evidence type="ECO:0000313" key="9">
    <source>
        <dbReference type="EMBL" id="KAK0667274.1"/>
    </source>
</evidence>
<feature type="compositionally biased region" description="Polar residues" evidence="8">
    <location>
        <begin position="431"/>
        <end position="441"/>
    </location>
</feature>
<dbReference type="GO" id="GO:0016829">
    <property type="term" value="F:lyase activity"/>
    <property type="evidence" value="ECO:0007669"/>
    <property type="project" value="UniProtKB-KW"/>
</dbReference>
<sequence>MCGRYAMALRPSQVRHILQNDYDLQVDDAPADEGDGAPRQSYNFAPGYNGVVYRADVGERGAGHHQAEASHDEPQDQDTSTPPPSPPSQSPPTTTPFKLQSMKWGLIPFWTKSNPSFPSTLKTINCRDDSLAQPGGMWASMKSKKRCVVIAQGFYEWLQKGKEKIPHYVKRKDGKLMLLAGLWDCATLPPLLEEEGEMRKVWSYTVITTSSNDQLKFLHDRMPVILDPDSEELRVWLDPKRGEWSKELQGLLRPYAGELEVYPVSKEVGKVGNNDAVFVVPVASKENKGNIANFFANAAAKNKKTQPMKGEVEVEKVDGGKEVKSVEEIKREDEEGVRIDVAEGKKGVKREVDDSEGIEGEPPGKKVKGEESPSKNVKEEKSPSKGVKVEDSTKWESPIKERPKISATSNKSGRSPVKKKGKVALAGAGSQKITKFFGNSA</sequence>
<feature type="compositionally biased region" description="Basic and acidic residues" evidence="8">
    <location>
        <begin position="362"/>
        <end position="404"/>
    </location>
</feature>
<keyword evidence="3" id="KW-0227">DNA damage</keyword>
<dbReference type="AlphaFoldDB" id="A0AA39ZAC2"/>
<keyword evidence="7" id="KW-0456">Lyase</keyword>
<feature type="region of interest" description="Disordered" evidence="8">
    <location>
        <begin position="61"/>
        <end position="97"/>
    </location>
</feature>
<keyword evidence="6" id="KW-0238">DNA-binding</keyword>
<evidence type="ECO:0000256" key="2">
    <source>
        <dbReference type="ARBA" id="ARBA00022670"/>
    </source>
</evidence>
<feature type="compositionally biased region" description="Basic and acidic residues" evidence="8">
    <location>
        <begin position="61"/>
        <end position="74"/>
    </location>
</feature>
<evidence type="ECO:0008006" key="11">
    <source>
        <dbReference type="Google" id="ProtNLM"/>
    </source>
</evidence>
<accession>A0AA39ZAC2</accession>
<proteinExistence type="inferred from homology"/>
<dbReference type="EMBL" id="JAULSY010000075">
    <property type="protein sequence ID" value="KAK0667274.1"/>
    <property type="molecule type" value="Genomic_DNA"/>
</dbReference>
<reference evidence="9" key="1">
    <citation type="submission" date="2023-06" db="EMBL/GenBank/DDBJ databases">
        <title>Genome-scale phylogeny and comparative genomics of the fungal order Sordariales.</title>
        <authorList>
            <consortium name="Lawrence Berkeley National Laboratory"/>
            <person name="Hensen N."/>
            <person name="Bonometti L."/>
            <person name="Westerberg I."/>
            <person name="Brannstrom I.O."/>
            <person name="Guillou S."/>
            <person name="Cros-Aarteil S."/>
            <person name="Calhoun S."/>
            <person name="Haridas S."/>
            <person name="Kuo A."/>
            <person name="Mondo S."/>
            <person name="Pangilinan J."/>
            <person name="Riley R."/>
            <person name="Labutti K."/>
            <person name="Andreopoulos B."/>
            <person name="Lipzen A."/>
            <person name="Chen C."/>
            <person name="Yanf M."/>
            <person name="Daum C."/>
            <person name="Ng V."/>
            <person name="Clum A."/>
            <person name="Steindorff A."/>
            <person name="Ohm R."/>
            <person name="Martin F."/>
            <person name="Silar P."/>
            <person name="Natvig D."/>
            <person name="Lalanne C."/>
            <person name="Gautier V."/>
            <person name="Ament-Velasquez S.L."/>
            <person name="Kruys A."/>
            <person name="Hutchinson M.I."/>
            <person name="Powell A.J."/>
            <person name="Barry K."/>
            <person name="Miller A.N."/>
            <person name="Grigoriev I.V."/>
            <person name="Debuchy R."/>
            <person name="Gladieux P."/>
            <person name="Thoren M.H."/>
            <person name="Johannesson H."/>
        </authorList>
    </citation>
    <scope>NUCLEOTIDE SEQUENCE</scope>
    <source>
        <strain evidence="9">CBS 307.81</strain>
    </source>
</reference>
<keyword evidence="4" id="KW-0378">Hydrolase</keyword>
<dbReference type="GO" id="GO:0106300">
    <property type="term" value="P:protein-DNA covalent cross-linking repair"/>
    <property type="evidence" value="ECO:0007669"/>
    <property type="project" value="InterPro"/>
</dbReference>
<evidence type="ECO:0000256" key="3">
    <source>
        <dbReference type="ARBA" id="ARBA00022763"/>
    </source>
</evidence>
<dbReference type="PANTHER" id="PTHR13604">
    <property type="entry name" value="DC12-RELATED"/>
    <property type="match status" value="1"/>
</dbReference>
<keyword evidence="2" id="KW-0645">Protease</keyword>
<keyword evidence="5" id="KW-0190">Covalent protein-DNA linkage</keyword>
<dbReference type="PANTHER" id="PTHR13604:SF0">
    <property type="entry name" value="ABASIC SITE PROCESSING PROTEIN HMCES"/>
    <property type="match status" value="1"/>
</dbReference>
<dbReference type="GO" id="GO:0003697">
    <property type="term" value="F:single-stranded DNA binding"/>
    <property type="evidence" value="ECO:0007669"/>
    <property type="project" value="InterPro"/>
</dbReference>
<dbReference type="InterPro" id="IPR036590">
    <property type="entry name" value="SRAP-like"/>
</dbReference>
<comment type="similarity">
    <text evidence="1">Belongs to the SOS response-associated peptidase family.</text>
</comment>
<dbReference type="GO" id="GO:0008233">
    <property type="term" value="F:peptidase activity"/>
    <property type="evidence" value="ECO:0007669"/>
    <property type="project" value="UniProtKB-KW"/>
</dbReference>
<dbReference type="SUPFAM" id="SSF143081">
    <property type="entry name" value="BB1717-like"/>
    <property type="match status" value="1"/>
</dbReference>
<evidence type="ECO:0000313" key="10">
    <source>
        <dbReference type="Proteomes" id="UP001174997"/>
    </source>
</evidence>
<evidence type="ECO:0000256" key="1">
    <source>
        <dbReference type="ARBA" id="ARBA00008136"/>
    </source>
</evidence>
<dbReference type="Gene3D" id="3.90.1680.10">
    <property type="entry name" value="SOS response associated peptidase-like"/>
    <property type="match status" value="1"/>
</dbReference>
<protein>
    <recommendedName>
        <fullName evidence="11">DUF159-domain-containing protein</fullName>
    </recommendedName>
</protein>
<dbReference type="Proteomes" id="UP001174997">
    <property type="component" value="Unassembled WGS sequence"/>
</dbReference>
<comment type="caution">
    <text evidence="9">The sequence shown here is derived from an EMBL/GenBank/DDBJ whole genome shotgun (WGS) entry which is preliminary data.</text>
</comment>
<gene>
    <name evidence="9" type="ORF">QBC41DRAFT_279330</name>
</gene>
<name>A0AA39ZAC2_9PEZI</name>
<feature type="region of interest" description="Disordered" evidence="8">
    <location>
        <begin position="344"/>
        <end position="441"/>
    </location>
</feature>
<evidence type="ECO:0000256" key="5">
    <source>
        <dbReference type="ARBA" id="ARBA00023124"/>
    </source>
</evidence>
<evidence type="ECO:0000256" key="6">
    <source>
        <dbReference type="ARBA" id="ARBA00023125"/>
    </source>
</evidence>
<dbReference type="InterPro" id="IPR003738">
    <property type="entry name" value="SRAP"/>
</dbReference>
<evidence type="ECO:0000256" key="7">
    <source>
        <dbReference type="ARBA" id="ARBA00023239"/>
    </source>
</evidence>
<keyword evidence="10" id="KW-1185">Reference proteome</keyword>
<organism evidence="9 10">
    <name type="scientific">Cercophora samala</name>
    <dbReference type="NCBI Taxonomy" id="330535"/>
    <lineage>
        <taxon>Eukaryota</taxon>
        <taxon>Fungi</taxon>
        <taxon>Dikarya</taxon>
        <taxon>Ascomycota</taxon>
        <taxon>Pezizomycotina</taxon>
        <taxon>Sordariomycetes</taxon>
        <taxon>Sordariomycetidae</taxon>
        <taxon>Sordariales</taxon>
        <taxon>Lasiosphaeriaceae</taxon>
        <taxon>Cercophora</taxon>
    </lineage>
</organism>